<dbReference type="SUPFAM" id="SSF54373">
    <property type="entry name" value="FAD-linked reductases, C-terminal domain"/>
    <property type="match status" value="1"/>
</dbReference>
<organism evidence="9 10">
    <name type="scientific">Rhodococcus erythropolis</name>
    <name type="common">Arthrobacter picolinophilus</name>
    <dbReference type="NCBI Taxonomy" id="1833"/>
    <lineage>
        <taxon>Bacteria</taxon>
        <taxon>Bacillati</taxon>
        <taxon>Actinomycetota</taxon>
        <taxon>Actinomycetes</taxon>
        <taxon>Mycobacteriales</taxon>
        <taxon>Nocardiaceae</taxon>
        <taxon>Rhodococcus</taxon>
        <taxon>Rhodococcus erythropolis group</taxon>
    </lineage>
</organism>
<dbReference type="InterPro" id="IPR000172">
    <property type="entry name" value="GMC_OxRdtase_N"/>
</dbReference>
<dbReference type="EMBL" id="JAECSB010000060">
    <property type="protein sequence ID" value="MBH5144361.1"/>
    <property type="molecule type" value="Genomic_DNA"/>
</dbReference>
<dbReference type="AlphaFoldDB" id="A0A8I1D7T1"/>
<dbReference type="PROSITE" id="PS00623">
    <property type="entry name" value="GMC_OXRED_1"/>
    <property type="match status" value="1"/>
</dbReference>
<dbReference type="PIRSF" id="PIRSF000137">
    <property type="entry name" value="Alcohol_oxidase"/>
    <property type="match status" value="1"/>
</dbReference>
<comment type="similarity">
    <text evidence="2 6">Belongs to the GMC oxidoreductase family.</text>
</comment>
<dbReference type="RefSeq" id="WP_197941323.1">
    <property type="nucleotide sequence ID" value="NZ_JAECSB010000060.1"/>
</dbReference>
<evidence type="ECO:0000256" key="1">
    <source>
        <dbReference type="ARBA" id="ARBA00001974"/>
    </source>
</evidence>
<evidence type="ECO:0000259" key="7">
    <source>
        <dbReference type="PROSITE" id="PS00623"/>
    </source>
</evidence>
<reference evidence="9 10" key="1">
    <citation type="submission" date="2020-12" db="EMBL/GenBank/DDBJ databases">
        <title>Draft genome sequence of furan degrading bacterial strain FUR100.</title>
        <authorList>
            <person name="Woiski C."/>
        </authorList>
    </citation>
    <scope>NUCLEOTIDE SEQUENCE [LARGE SCALE GENOMIC DNA]</scope>
    <source>
        <strain evidence="9 10">FUR100</strain>
    </source>
</reference>
<dbReference type="PANTHER" id="PTHR11552">
    <property type="entry name" value="GLUCOSE-METHANOL-CHOLINE GMC OXIDOREDUCTASE"/>
    <property type="match status" value="1"/>
</dbReference>
<dbReference type="InterPro" id="IPR036188">
    <property type="entry name" value="FAD/NAD-bd_sf"/>
</dbReference>
<evidence type="ECO:0000256" key="5">
    <source>
        <dbReference type="PIRSR" id="PIRSR000137-2"/>
    </source>
</evidence>
<keyword evidence="4 5" id="KW-0274">FAD</keyword>
<dbReference type="Pfam" id="PF05199">
    <property type="entry name" value="GMC_oxred_C"/>
    <property type="match status" value="1"/>
</dbReference>
<dbReference type="Pfam" id="PF00732">
    <property type="entry name" value="GMC_oxred_N"/>
    <property type="match status" value="1"/>
</dbReference>
<gene>
    <name evidence="9" type="ORF">I3517_17255</name>
</gene>
<keyword evidence="3 6" id="KW-0285">Flavoprotein</keyword>
<dbReference type="InterPro" id="IPR007867">
    <property type="entry name" value="GMC_OxRtase_C"/>
</dbReference>
<dbReference type="SUPFAM" id="SSF51905">
    <property type="entry name" value="FAD/NAD(P)-binding domain"/>
    <property type="match status" value="1"/>
</dbReference>
<name>A0A8I1D7T1_RHOER</name>
<comment type="cofactor">
    <cofactor evidence="1 5">
        <name>FAD</name>
        <dbReference type="ChEBI" id="CHEBI:57692"/>
    </cofactor>
</comment>
<dbReference type="Proteomes" id="UP000627573">
    <property type="component" value="Unassembled WGS sequence"/>
</dbReference>
<evidence type="ECO:0000256" key="6">
    <source>
        <dbReference type="RuleBase" id="RU003968"/>
    </source>
</evidence>
<feature type="domain" description="Glucose-methanol-choline oxidoreductase N-terminal" evidence="8">
    <location>
        <begin position="262"/>
        <end position="276"/>
    </location>
</feature>
<evidence type="ECO:0000313" key="10">
    <source>
        <dbReference type="Proteomes" id="UP000627573"/>
    </source>
</evidence>
<dbReference type="Gene3D" id="3.30.410.40">
    <property type="match status" value="1"/>
</dbReference>
<evidence type="ECO:0000256" key="4">
    <source>
        <dbReference type="ARBA" id="ARBA00022827"/>
    </source>
</evidence>
<dbReference type="GO" id="GO:0050660">
    <property type="term" value="F:flavin adenine dinucleotide binding"/>
    <property type="evidence" value="ECO:0007669"/>
    <property type="project" value="InterPro"/>
</dbReference>
<dbReference type="Gene3D" id="3.50.50.60">
    <property type="entry name" value="FAD/NAD(P)-binding domain"/>
    <property type="match status" value="1"/>
</dbReference>
<dbReference type="PROSITE" id="PS00624">
    <property type="entry name" value="GMC_OXRED_2"/>
    <property type="match status" value="1"/>
</dbReference>
<keyword evidence="10" id="KW-1185">Reference proteome</keyword>
<accession>A0A8I1D7T1</accession>
<feature type="binding site" evidence="5">
    <location>
        <position position="228"/>
    </location>
    <ligand>
        <name>FAD</name>
        <dbReference type="ChEBI" id="CHEBI:57692"/>
    </ligand>
</feature>
<protein>
    <submittedName>
        <fullName evidence="9">GMC family oxidoreductase</fullName>
    </submittedName>
</protein>
<dbReference type="InterPro" id="IPR012132">
    <property type="entry name" value="GMC_OxRdtase"/>
</dbReference>
<dbReference type="PANTHER" id="PTHR11552:SF147">
    <property type="entry name" value="CHOLINE DEHYDROGENASE, MITOCHONDRIAL"/>
    <property type="match status" value="1"/>
</dbReference>
<proteinExistence type="inferred from homology"/>
<evidence type="ECO:0000256" key="3">
    <source>
        <dbReference type="ARBA" id="ARBA00022630"/>
    </source>
</evidence>
<evidence type="ECO:0000256" key="2">
    <source>
        <dbReference type="ARBA" id="ARBA00010790"/>
    </source>
</evidence>
<sequence>MTETGWDVIVVGAGSAGGALAVRSAEKGKRVLLLEAGPNYRSASMHQAWRSPNPIKALLDPTAMEGLVWTGLDAARTEKQVAAPYWRGRGVGGSSSINGQIAIRPPMEDFDDWVRWGCTGWGPTEVLPYFAKLEDDEEYGVKDYHGRGGPTPIYRMPQDNWGAVDTALCSAALSAGHAWAADVNAPHAIGVSPYPINSRSGQRVSVNDAYLENARDSTTLTIRGDALVDQVMFAGDRAIGVRIIVNGTVATEHADEIILSAGAVHSPAILLRSGIGPAGQLRGLGIEVCQDLPVGHGLQDHPMAVVSIPLIDEAGIQSPDDRHTNVCVRYTSKPDAPVGDMMFVSQNQNVVAMANPDMRALAGAFGVWVNQAHSRGILNLTSSDPTDQPQIHSRMLSDERDLSRLRDGIRDLVDLARDPAVAAITHGPLETENKALFSALDSDSALDDYLLATVSDVQHATSTCRMGEPGNKDTVVDPSCRVLGTDRLRVVDASIFPSVPRANTNLTAIMVGELMADRIR</sequence>
<comment type="caution">
    <text evidence="9">The sequence shown here is derived from an EMBL/GenBank/DDBJ whole genome shotgun (WGS) entry which is preliminary data.</text>
</comment>
<dbReference type="GO" id="GO:0016614">
    <property type="term" value="F:oxidoreductase activity, acting on CH-OH group of donors"/>
    <property type="evidence" value="ECO:0007669"/>
    <property type="project" value="InterPro"/>
</dbReference>
<evidence type="ECO:0000259" key="8">
    <source>
        <dbReference type="PROSITE" id="PS00624"/>
    </source>
</evidence>
<evidence type="ECO:0000313" key="9">
    <source>
        <dbReference type="EMBL" id="MBH5144361.1"/>
    </source>
</evidence>
<feature type="domain" description="Glucose-methanol-choline oxidoreductase N-terminal" evidence="7">
    <location>
        <begin position="88"/>
        <end position="111"/>
    </location>
</feature>